<proteinExistence type="predicted"/>
<protein>
    <submittedName>
        <fullName evidence="1">Uncharacterized protein</fullName>
    </submittedName>
</protein>
<evidence type="ECO:0000313" key="1">
    <source>
        <dbReference type="EMBL" id="KUN87250.1"/>
    </source>
</evidence>
<dbReference type="EMBL" id="LMWW01000008">
    <property type="protein sequence ID" value="KUN87250.1"/>
    <property type="molecule type" value="Genomic_DNA"/>
</dbReference>
<gene>
    <name evidence="1" type="ORF">AQJ64_08260</name>
</gene>
<sequence>MTSTPFGRGRYEFETAPHELSGVGSEGQTLSLRGPYERLGAVDRLDFGEEHRPLPGRGAGEYDVTLPADRAAAADVPGDAIPGNRERVERFFRAARHRGTMPDATVPTLFVRSRRLRALRDAAAAPSHPCVSHTATASSDI</sequence>
<evidence type="ECO:0000313" key="2">
    <source>
        <dbReference type="Proteomes" id="UP000052982"/>
    </source>
</evidence>
<dbReference type="STRING" id="1943.AQJ64_08260"/>
<dbReference type="AlphaFoldDB" id="A0A101T7R5"/>
<dbReference type="OrthoDB" id="9774675at2"/>
<accession>A0A101T7R5</accession>
<dbReference type="Proteomes" id="UP000052982">
    <property type="component" value="Unassembled WGS sequence"/>
</dbReference>
<keyword evidence="2" id="KW-1185">Reference proteome</keyword>
<comment type="caution">
    <text evidence="1">The sequence shown here is derived from an EMBL/GenBank/DDBJ whole genome shotgun (WGS) entry which is preliminary data.</text>
</comment>
<name>A0A101T7R5_9ACTN</name>
<reference evidence="1 2" key="1">
    <citation type="submission" date="2015-10" db="EMBL/GenBank/DDBJ databases">
        <title>Draft genome sequence of Streptomyces griseoruber DSM 40281, type strain for the species Streptomyces griseoruber.</title>
        <authorList>
            <person name="Ruckert C."/>
            <person name="Winkler A."/>
            <person name="Kalinowski J."/>
            <person name="Kampfer P."/>
            <person name="Glaeser S."/>
        </authorList>
    </citation>
    <scope>NUCLEOTIDE SEQUENCE [LARGE SCALE GENOMIC DNA]</scope>
    <source>
        <strain evidence="1 2">DSM 40281</strain>
    </source>
</reference>
<organism evidence="1 2">
    <name type="scientific">Streptomyces griseoruber</name>
    <dbReference type="NCBI Taxonomy" id="1943"/>
    <lineage>
        <taxon>Bacteria</taxon>
        <taxon>Bacillati</taxon>
        <taxon>Actinomycetota</taxon>
        <taxon>Actinomycetes</taxon>
        <taxon>Kitasatosporales</taxon>
        <taxon>Streptomycetaceae</taxon>
        <taxon>Streptomyces</taxon>
    </lineage>
</organism>
<dbReference type="RefSeq" id="WP_055632570.1">
    <property type="nucleotide sequence ID" value="NZ_KQ948764.1"/>
</dbReference>